<dbReference type="GO" id="GO:0004222">
    <property type="term" value="F:metalloendopeptidase activity"/>
    <property type="evidence" value="ECO:0007669"/>
    <property type="project" value="InterPro"/>
</dbReference>
<evidence type="ECO:0000313" key="8">
    <source>
        <dbReference type="EMBL" id="CAE0421160.1"/>
    </source>
</evidence>
<dbReference type="GO" id="GO:0006508">
    <property type="term" value="P:proteolysis"/>
    <property type="evidence" value="ECO:0007669"/>
    <property type="project" value="UniProtKB-KW"/>
</dbReference>
<dbReference type="Gene3D" id="1.10.1370.30">
    <property type="match status" value="2"/>
</dbReference>
<keyword evidence="4 6" id="KW-0862">Zinc</keyword>
<evidence type="ECO:0000256" key="4">
    <source>
        <dbReference type="ARBA" id="ARBA00022833"/>
    </source>
</evidence>
<dbReference type="GO" id="GO:0006518">
    <property type="term" value="P:peptide metabolic process"/>
    <property type="evidence" value="ECO:0007669"/>
    <property type="project" value="TreeGrafter"/>
</dbReference>
<evidence type="ECO:0000256" key="1">
    <source>
        <dbReference type="ARBA" id="ARBA00022670"/>
    </source>
</evidence>
<reference evidence="8" key="1">
    <citation type="submission" date="2021-01" db="EMBL/GenBank/DDBJ databases">
        <authorList>
            <person name="Corre E."/>
            <person name="Pelletier E."/>
            <person name="Niang G."/>
            <person name="Scheremetjew M."/>
            <person name="Finn R."/>
            <person name="Kale V."/>
            <person name="Holt S."/>
            <person name="Cochrane G."/>
            <person name="Meng A."/>
            <person name="Brown T."/>
            <person name="Cohen L."/>
        </authorList>
    </citation>
    <scope>NUCLEOTIDE SEQUENCE</scope>
    <source>
        <strain evidence="8">CCMP127</strain>
    </source>
</reference>
<keyword evidence="5 6" id="KW-0482">Metalloprotease</keyword>
<dbReference type="SUPFAM" id="SSF55486">
    <property type="entry name" value="Metalloproteases ('zincins'), catalytic domain"/>
    <property type="match status" value="1"/>
</dbReference>
<evidence type="ECO:0000256" key="3">
    <source>
        <dbReference type="ARBA" id="ARBA00022801"/>
    </source>
</evidence>
<evidence type="ECO:0000259" key="7">
    <source>
        <dbReference type="Pfam" id="PF01432"/>
    </source>
</evidence>
<name>A0A7S3LFW6_9STRA</name>
<dbReference type="Pfam" id="PF01432">
    <property type="entry name" value="Peptidase_M3"/>
    <property type="match status" value="1"/>
</dbReference>
<keyword evidence="2 6" id="KW-0479">Metal-binding</keyword>
<organism evidence="8">
    <name type="scientific">Amphora coffeiformis</name>
    <dbReference type="NCBI Taxonomy" id="265554"/>
    <lineage>
        <taxon>Eukaryota</taxon>
        <taxon>Sar</taxon>
        <taxon>Stramenopiles</taxon>
        <taxon>Ochrophyta</taxon>
        <taxon>Bacillariophyta</taxon>
        <taxon>Bacillariophyceae</taxon>
        <taxon>Bacillariophycidae</taxon>
        <taxon>Thalassiophysales</taxon>
        <taxon>Catenulaceae</taxon>
        <taxon>Amphora</taxon>
    </lineage>
</organism>
<evidence type="ECO:0000256" key="2">
    <source>
        <dbReference type="ARBA" id="ARBA00022723"/>
    </source>
</evidence>
<proteinExistence type="inferred from homology"/>
<keyword evidence="3 6" id="KW-0378">Hydrolase</keyword>
<comment type="cofactor">
    <cofactor evidence="6">
        <name>Zn(2+)</name>
        <dbReference type="ChEBI" id="CHEBI:29105"/>
    </cofactor>
    <text evidence="6">Binds 1 zinc ion.</text>
</comment>
<dbReference type="PANTHER" id="PTHR11804">
    <property type="entry name" value="PROTEASE M3 THIMET OLIGOPEPTIDASE-RELATED"/>
    <property type="match status" value="1"/>
</dbReference>
<protein>
    <recommendedName>
        <fullName evidence="7">Peptidase M3A/M3B catalytic domain-containing protein</fullName>
    </recommendedName>
</protein>
<comment type="similarity">
    <text evidence="6">Belongs to the peptidase M3 family.</text>
</comment>
<dbReference type="InterPro" id="IPR001567">
    <property type="entry name" value="Pept_M3A_M3B_dom"/>
</dbReference>
<dbReference type="GO" id="GO:0046872">
    <property type="term" value="F:metal ion binding"/>
    <property type="evidence" value="ECO:0007669"/>
    <property type="project" value="UniProtKB-UniRule"/>
</dbReference>
<gene>
    <name evidence="8" type="ORF">ACOF00016_LOCUS17809</name>
</gene>
<evidence type="ECO:0000256" key="5">
    <source>
        <dbReference type="ARBA" id="ARBA00023049"/>
    </source>
</evidence>
<dbReference type="InterPro" id="IPR045090">
    <property type="entry name" value="Pept_M3A_M3B"/>
</dbReference>
<accession>A0A7S3LFW6</accession>
<feature type="domain" description="Peptidase M3A/M3B catalytic" evidence="7">
    <location>
        <begin position="150"/>
        <end position="555"/>
    </location>
</feature>
<sequence>MVSIQDAQSFVDEFNEEYQKKHKAFEDQFWGTKMNLKSSDDNVYNAENLTKTKIAMEGMLADSQRRIEAERLRQGLPADAPADLVKTLDIIIRTNHCYDMSSSPEAKAIRDETGRLESELEMARNTMSLGYTKPDVGTVVKASSVSLRNLMRTSDDEQIRKAAFDGLSSIGPFVLDNGFLEIVKLRNKVAKKLGYIDFYDYKVTNAEGFGKIRLFEILDGLEKGSRPIMEKARKELAERFGEDALKPWNTSYKMAGSIVKKLDPYFPFSKSVERYVRSYAAMNISYEGSTLNLDLLDREKKYSNGFCHWPSLAWRKSDGTWQPAVANFTSLADPSAVGSGLTALTTLFHEAGHAASFACVKQPSPLFSQERAPTSVAYAENQSMFLDSLVSDAAWRATYALDKDGNPLPFEIIEEEIRATHPFKVMALRAMLSVPYFEKALYELPEEEVTAERVQSLAKEIEIAIQGGLGPRPLLSVPHLLADEASCYYHGYVLAEMSVHQTRAFFLERDGYIVDNPSVGPTLTKAYWECGNSRPFLEIVKGLTGKDLTGDPWIAVLNETTEETVARERKEYDQALAKGAPAVDDSLDDILNMKIRFVDGDEVIADSTTAEGGILGACKVFENFVAKRVAASSG</sequence>
<dbReference type="PANTHER" id="PTHR11804:SF84">
    <property type="entry name" value="SACCHAROLYSIN"/>
    <property type="match status" value="1"/>
</dbReference>
<dbReference type="AlphaFoldDB" id="A0A7S3LFW6"/>
<evidence type="ECO:0000256" key="6">
    <source>
        <dbReference type="RuleBase" id="RU003435"/>
    </source>
</evidence>
<dbReference type="EMBL" id="HBIM01024055">
    <property type="protein sequence ID" value="CAE0421160.1"/>
    <property type="molecule type" value="Transcribed_RNA"/>
</dbReference>
<keyword evidence="1 6" id="KW-0645">Protease</keyword>